<comment type="caution">
    <text evidence="2">The sequence shown here is derived from an EMBL/GenBank/DDBJ whole genome shotgun (WGS) entry which is preliminary data.</text>
</comment>
<evidence type="ECO:0000256" key="1">
    <source>
        <dbReference type="SAM" id="Coils"/>
    </source>
</evidence>
<dbReference type="AlphaFoldDB" id="A0A0X3Y2C0"/>
<reference evidence="2 3" key="1">
    <citation type="submission" date="2015-10" db="EMBL/GenBank/DDBJ databases">
        <authorList>
            <person name="Gilbert D.G."/>
        </authorList>
    </citation>
    <scope>NUCLEOTIDE SEQUENCE [LARGE SCALE GENOMIC DNA]</scope>
    <source>
        <strain evidence="2 3">ChDC F311</strain>
    </source>
</reference>
<gene>
    <name evidence="2" type="ORF">RO03_06490</name>
</gene>
<keyword evidence="1" id="KW-0175">Coiled coil</keyword>
<dbReference type="EMBL" id="LMVH01000001">
    <property type="protein sequence ID" value="KUL99169.1"/>
    <property type="molecule type" value="Genomic_DNA"/>
</dbReference>
<dbReference type="Proteomes" id="UP000054800">
    <property type="component" value="Unassembled WGS sequence"/>
</dbReference>
<organism evidence="2 3">
    <name type="scientific">Fusobacterium nucleatum subsp. nucleatum</name>
    <dbReference type="NCBI Taxonomy" id="76856"/>
    <lineage>
        <taxon>Bacteria</taxon>
        <taxon>Fusobacteriati</taxon>
        <taxon>Fusobacteriota</taxon>
        <taxon>Fusobacteriia</taxon>
        <taxon>Fusobacteriales</taxon>
        <taxon>Fusobacteriaceae</taxon>
        <taxon>Fusobacterium</taxon>
    </lineage>
</organism>
<sequence length="84" mass="9489">MIALSGEKRPKTMANIGFTLKLGKGSGVTYNETPQYVVQNEVKRLTVENQELKSQVNAQGAENKELKERVQKLEEKLDKLLKTK</sequence>
<feature type="coiled-coil region" evidence="1">
    <location>
        <begin position="42"/>
        <end position="83"/>
    </location>
</feature>
<evidence type="ECO:0000313" key="3">
    <source>
        <dbReference type="Proteomes" id="UP000054800"/>
    </source>
</evidence>
<evidence type="ECO:0000313" key="2">
    <source>
        <dbReference type="EMBL" id="KUL99169.1"/>
    </source>
</evidence>
<name>A0A0X3Y2C0_FUSNC</name>
<proteinExistence type="predicted"/>
<protein>
    <submittedName>
        <fullName evidence="2">Uncharacterized protein</fullName>
    </submittedName>
</protein>
<accession>A0A0X3Y2C0</accession>